<proteinExistence type="predicted"/>
<organism evidence="1 2">
    <name type="scientific">Dimorphilus gyrociliatus</name>
    <dbReference type="NCBI Taxonomy" id="2664684"/>
    <lineage>
        <taxon>Eukaryota</taxon>
        <taxon>Metazoa</taxon>
        <taxon>Spiralia</taxon>
        <taxon>Lophotrochozoa</taxon>
        <taxon>Annelida</taxon>
        <taxon>Polychaeta</taxon>
        <taxon>Polychaeta incertae sedis</taxon>
        <taxon>Dinophilidae</taxon>
        <taxon>Dimorphilus</taxon>
    </lineage>
</organism>
<evidence type="ECO:0000313" key="1">
    <source>
        <dbReference type="EMBL" id="CAD5115980.1"/>
    </source>
</evidence>
<protein>
    <submittedName>
        <fullName evidence="1">DgyrCDS4911</fullName>
    </submittedName>
</protein>
<dbReference type="Proteomes" id="UP000549394">
    <property type="component" value="Unassembled WGS sequence"/>
</dbReference>
<dbReference type="OrthoDB" id="49113at2759"/>
<dbReference type="PANTHER" id="PTHR36649:SF28">
    <property type="entry name" value="UBIQUITIN-LIKE DOMAIN-CONTAINING PROTEIN"/>
    <property type="match status" value="1"/>
</dbReference>
<dbReference type="PANTHER" id="PTHR36649">
    <property type="entry name" value="UBIQUITIN-LIKE DOMAIN-CONTAINING PROTEIN"/>
    <property type="match status" value="1"/>
</dbReference>
<sequence length="338" mass="39567">MQHTAIYEDISFTLQEILVSLDTLVDCPKNGSWMIKNGLVEVLIGILRTLSTSETIFHLTMVILNKLLHQDQNKDDDQYFLEIDSEKLLDTLEILKEKENLSFLTSAEICLNKILLLRNENIFLDCLLEERCYRFLREVLHIDEDAYLDPRYNKCYCTRCHAQRQLDDYDERGNPPRTYAVPTGWYRFALKTPPFAAGECAFDNWHRAYHGTRPEYIPEILRHGCLLMPGDITSRGDVLKEIEENRHDENQPENFNSKQIFVSPTIKYSDFYANGTKWNNFTVKVAFQVLIKPNSYRTGRETIGLEDQIDPKFSNNEVEWFTNRRASIILYGLLIKMD</sequence>
<dbReference type="EMBL" id="CAJFCJ010000006">
    <property type="protein sequence ID" value="CAD5115980.1"/>
    <property type="molecule type" value="Genomic_DNA"/>
</dbReference>
<gene>
    <name evidence="1" type="ORF">DGYR_LOCUS4659</name>
</gene>
<evidence type="ECO:0000313" key="2">
    <source>
        <dbReference type="Proteomes" id="UP000549394"/>
    </source>
</evidence>
<keyword evidence="2" id="KW-1185">Reference proteome</keyword>
<comment type="caution">
    <text evidence="1">The sequence shown here is derived from an EMBL/GenBank/DDBJ whole genome shotgun (WGS) entry which is preliminary data.</text>
</comment>
<name>A0A7I8VIW6_9ANNE</name>
<reference evidence="1 2" key="1">
    <citation type="submission" date="2020-08" db="EMBL/GenBank/DDBJ databases">
        <authorList>
            <person name="Hejnol A."/>
        </authorList>
    </citation>
    <scope>NUCLEOTIDE SEQUENCE [LARGE SCALE GENOMIC DNA]</scope>
</reference>
<dbReference type="AlphaFoldDB" id="A0A7I8VIW6"/>
<accession>A0A7I8VIW6</accession>